<organism evidence="1 2">
    <name type="scientific">Engystomops pustulosus</name>
    <name type="common">Tungara frog</name>
    <name type="synonym">Physalaemus pustulosus</name>
    <dbReference type="NCBI Taxonomy" id="76066"/>
    <lineage>
        <taxon>Eukaryota</taxon>
        <taxon>Metazoa</taxon>
        <taxon>Chordata</taxon>
        <taxon>Craniata</taxon>
        <taxon>Vertebrata</taxon>
        <taxon>Euteleostomi</taxon>
        <taxon>Amphibia</taxon>
        <taxon>Batrachia</taxon>
        <taxon>Anura</taxon>
        <taxon>Neobatrachia</taxon>
        <taxon>Hyloidea</taxon>
        <taxon>Leptodactylidae</taxon>
        <taxon>Leiuperinae</taxon>
        <taxon>Engystomops</taxon>
    </lineage>
</organism>
<sequence>MMKGLLDLEAVSFFLYLKTSTYNVFEQTEKQDNCVYLGKEQHCKFLTPMPTSRELDDQSYHKFLNFFVSARIMVDECKC</sequence>
<keyword evidence="2" id="KW-1185">Reference proteome</keyword>
<dbReference type="AlphaFoldDB" id="A0AAV7BVC2"/>
<accession>A0AAV7BVC2</accession>
<evidence type="ECO:0008006" key="3">
    <source>
        <dbReference type="Google" id="ProtNLM"/>
    </source>
</evidence>
<dbReference type="Proteomes" id="UP000824782">
    <property type="component" value="Unassembled WGS sequence"/>
</dbReference>
<dbReference type="EMBL" id="WNYA01000004">
    <property type="protein sequence ID" value="KAG8576655.1"/>
    <property type="molecule type" value="Genomic_DNA"/>
</dbReference>
<name>A0AAV7BVC2_ENGPU</name>
<evidence type="ECO:0000313" key="2">
    <source>
        <dbReference type="Proteomes" id="UP000824782"/>
    </source>
</evidence>
<comment type="caution">
    <text evidence="1">The sequence shown here is derived from an EMBL/GenBank/DDBJ whole genome shotgun (WGS) entry which is preliminary data.</text>
</comment>
<reference evidence="1" key="1">
    <citation type="thesis" date="2020" institute="ProQuest LLC" country="789 East Eisenhower Parkway, Ann Arbor, MI, USA">
        <title>Comparative Genomics and Chromosome Evolution.</title>
        <authorList>
            <person name="Mudd A.B."/>
        </authorList>
    </citation>
    <scope>NUCLEOTIDE SEQUENCE</scope>
    <source>
        <strain evidence="1">237g6f4</strain>
        <tissue evidence="1">Blood</tissue>
    </source>
</reference>
<gene>
    <name evidence="1" type="ORF">GDO81_009924</name>
</gene>
<evidence type="ECO:0000313" key="1">
    <source>
        <dbReference type="EMBL" id="KAG8576655.1"/>
    </source>
</evidence>
<proteinExistence type="predicted"/>
<protein>
    <recommendedName>
        <fullName evidence="3">Growth hormone</fullName>
    </recommendedName>
</protein>